<keyword evidence="3 5" id="KW-1133">Transmembrane helix</keyword>
<dbReference type="PANTHER" id="PTHR11360">
    <property type="entry name" value="MONOCARBOXYLATE TRANSPORTER"/>
    <property type="match status" value="1"/>
</dbReference>
<feature type="transmembrane region" description="Helical" evidence="5">
    <location>
        <begin position="75"/>
        <end position="93"/>
    </location>
</feature>
<protein>
    <recommendedName>
        <fullName evidence="6">Major facilitator superfamily (MFS) profile domain-containing protein</fullName>
    </recommendedName>
</protein>
<evidence type="ECO:0000313" key="8">
    <source>
        <dbReference type="Proteomes" id="UP000006069"/>
    </source>
</evidence>
<feature type="transmembrane region" description="Helical" evidence="5">
    <location>
        <begin position="165"/>
        <end position="185"/>
    </location>
</feature>
<feature type="transmembrane region" description="Helical" evidence="5">
    <location>
        <begin position="389"/>
        <end position="407"/>
    </location>
</feature>
<dbReference type="Gene3D" id="1.20.1250.20">
    <property type="entry name" value="MFS general substrate transporter like domains"/>
    <property type="match status" value="2"/>
</dbReference>
<evidence type="ECO:0000256" key="2">
    <source>
        <dbReference type="ARBA" id="ARBA00022692"/>
    </source>
</evidence>
<comment type="subcellular location">
    <subcellularLocation>
        <location evidence="1">Cell membrane</location>
        <topology evidence="1">Multi-pass membrane protein</topology>
    </subcellularLocation>
</comment>
<evidence type="ECO:0000256" key="4">
    <source>
        <dbReference type="ARBA" id="ARBA00023136"/>
    </source>
</evidence>
<dbReference type="EMBL" id="ADMD01000001">
    <property type="protein sequence ID" value="EJZ84709.1"/>
    <property type="molecule type" value="Genomic_DNA"/>
</dbReference>
<dbReference type="OrthoDB" id="9793415at2"/>
<feature type="transmembrane region" description="Helical" evidence="5">
    <location>
        <begin position="12"/>
        <end position="29"/>
    </location>
</feature>
<dbReference type="InterPro" id="IPR050327">
    <property type="entry name" value="Proton-linked_MCT"/>
</dbReference>
<dbReference type="eggNOG" id="COG2223">
    <property type="taxonomic scope" value="Bacteria"/>
</dbReference>
<gene>
    <name evidence="7" type="ORF">HMPREF9451_00313</name>
</gene>
<dbReference type="InParanoid" id="K0YYI6"/>
<dbReference type="PROSITE" id="PS50850">
    <property type="entry name" value="MFS"/>
    <property type="match status" value="1"/>
</dbReference>
<dbReference type="GO" id="GO:0022857">
    <property type="term" value="F:transmembrane transporter activity"/>
    <property type="evidence" value="ECO:0007669"/>
    <property type="project" value="InterPro"/>
</dbReference>
<keyword evidence="8" id="KW-1185">Reference proteome</keyword>
<dbReference type="HOGENOM" id="CLU_001265_59_7_11"/>
<dbReference type="InterPro" id="IPR011701">
    <property type="entry name" value="MFS"/>
</dbReference>
<keyword evidence="2 5" id="KW-0812">Transmembrane</keyword>
<sequence length="420" mass="44289">MAAQGKHHRFIYIATAFVALLFMGLIYAWSLFVEPIETDFGWERAQTSLIFTLSMISFSVGMVVAGIIEQRFSPRIVMVATAIIIAGGFIAAAQTTTLLWIYITYGIIVGFGVGVGTDCVMSVAVKWYPDKQGIASGGMLMGFGMGAMLLSPLVTVLLGKLSWQTTFLILGVVFGVVMLAVALIVKLPPAEFAASVQSASNATQPHEQKRDYSAVEMIKTRSFQLAFLWLILVSSGGLGLISQAVPAAEEVLSATGMDAAASAMMATAAMGGISLCNGFGRLLCGLVWDKFGYRISFLWISIGFALSMLLCGVAVMLSSFPLIVAGFMLLGLVYGGNMASMAVISSSFFGPKYFGINYAVATLQMIASASAGPLVLATLQTSTGSYGPAFWAFLAVAAAALALSFAIKPPQETSEQSAQS</sequence>
<dbReference type="Proteomes" id="UP000006069">
    <property type="component" value="Unassembled WGS sequence"/>
</dbReference>
<evidence type="ECO:0000256" key="3">
    <source>
        <dbReference type="ARBA" id="ARBA00022989"/>
    </source>
</evidence>
<feature type="transmembrane region" description="Helical" evidence="5">
    <location>
        <begin position="49"/>
        <end position="68"/>
    </location>
</feature>
<dbReference type="AlphaFoldDB" id="K0YYI6"/>
<keyword evidence="4 5" id="KW-0472">Membrane</keyword>
<dbReference type="SUPFAM" id="SSF103473">
    <property type="entry name" value="MFS general substrate transporter"/>
    <property type="match status" value="1"/>
</dbReference>
<feature type="domain" description="Major facilitator superfamily (MFS) profile" evidence="6">
    <location>
        <begin position="8"/>
        <end position="412"/>
    </location>
</feature>
<organism evidence="7 8">
    <name type="scientific">Slackia piriformis YIT 12062</name>
    <dbReference type="NCBI Taxonomy" id="742818"/>
    <lineage>
        <taxon>Bacteria</taxon>
        <taxon>Bacillati</taxon>
        <taxon>Actinomycetota</taxon>
        <taxon>Coriobacteriia</taxon>
        <taxon>Eggerthellales</taxon>
        <taxon>Eggerthellaceae</taxon>
        <taxon>Slackia</taxon>
    </lineage>
</organism>
<evidence type="ECO:0000313" key="7">
    <source>
        <dbReference type="EMBL" id="EJZ84709.1"/>
    </source>
</evidence>
<dbReference type="Pfam" id="PF07690">
    <property type="entry name" value="MFS_1"/>
    <property type="match status" value="1"/>
</dbReference>
<feature type="transmembrane region" description="Helical" evidence="5">
    <location>
        <begin position="323"/>
        <end position="344"/>
    </location>
</feature>
<feature type="transmembrane region" description="Helical" evidence="5">
    <location>
        <begin position="99"/>
        <end position="125"/>
    </location>
</feature>
<feature type="transmembrane region" description="Helical" evidence="5">
    <location>
        <begin position="226"/>
        <end position="248"/>
    </location>
</feature>
<reference evidence="7 8" key="1">
    <citation type="submission" date="2012-08" db="EMBL/GenBank/DDBJ databases">
        <title>The Genome Sequence of Slackia piriformis YIT 12062.</title>
        <authorList>
            <consortium name="The Broad Institute Genome Sequencing Platform"/>
            <person name="Earl A."/>
            <person name="Ward D."/>
            <person name="Feldgarden M."/>
            <person name="Gevers D."/>
            <person name="Morotomi M."/>
            <person name="Walker B."/>
            <person name="Young S.K."/>
            <person name="Zeng Q."/>
            <person name="Gargeya S."/>
            <person name="Fitzgerald M."/>
            <person name="Haas B."/>
            <person name="Abouelleil A."/>
            <person name="Alvarado L."/>
            <person name="Arachchi H.M."/>
            <person name="Berlin A.M."/>
            <person name="Chapman S.B."/>
            <person name="Goldberg J."/>
            <person name="Griggs A."/>
            <person name="Gujja S."/>
            <person name="Hansen M."/>
            <person name="Howarth C."/>
            <person name="Imamovic A."/>
            <person name="Larimer J."/>
            <person name="McCowen C."/>
            <person name="Montmayeur A."/>
            <person name="Murphy C."/>
            <person name="Neiman D."/>
            <person name="Pearson M."/>
            <person name="Priest M."/>
            <person name="Roberts A."/>
            <person name="Saif S."/>
            <person name="Shea T."/>
            <person name="Sisk P."/>
            <person name="Sykes S."/>
            <person name="Wortman J."/>
            <person name="Nusbaum C."/>
            <person name="Birren B."/>
        </authorList>
    </citation>
    <scope>NUCLEOTIDE SEQUENCE [LARGE SCALE GENOMIC DNA]</scope>
    <source>
        <strain evidence="7 8">YIT 12062</strain>
    </source>
</reference>
<feature type="transmembrane region" description="Helical" evidence="5">
    <location>
        <begin position="296"/>
        <end position="317"/>
    </location>
</feature>
<feature type="transmembrane region" description="Helical" evidence="5">
    <location>
        <begin position="260"/>
        <end position="284"/>
    </location>
</feature>
<dbReference type="InterPro" id="IPR020846">
    <property type="entry name" value="MFS_dom"/>
</dbReference>
<evidence type="ECO:0000259" key="6">
    <source>
        <dbReference type="PROSITE" id="PS50850"/>
    </source>
</evidence>
<feature type="transmembrane region" description="Helical" evidence="5">
    <location>
        <begin position="356"/>
        <end position="377"/>
    </location>
</feature>
<dbReference type="PATRIC" id="fig|742818.3.peg.349"/>
<proteinExistence type="predicted"/>
<evidence type="ECO:0000256" key="5">
    <source>
        <dbReference type="SAM" id="Phobius"/>
    </source>
</evidence>
<feature type="transmembrane region" description="Helical" evidence="5">
    <location>
        <begin position="137"/>
        <end position="159"/>
    </location>
</feature>
<evidence type="ECO:0000256" key="1">
    <source>
        <dbReference type="ARBA" id="ARBA00004651"/>
    </source>
</evidence>
<comment type="caution">
    <text evidence="7">The sequence shown here is derived from an EMBL/GenBank/DDBJ whole genome shotgun (WGS) entry which is preliminary data.</text>
</comment>
<name>K0YYI6_9ACTN</name>
<accession>K0YYI6</accession>
<dbReference type="InterPro" id="IPR036259">
    <property type="entry name" value="MFS_trans_sf"/>
</dbReference>
<dbReference type="GO" id="GO:0005886">
    <property type="term" value="C:plasma membrane"/>
    <property type="evidence" value="ECO:0007669"/>
    <property type="project" value="UniProtKB-SubCell"/>
</dbReference>
<dbReference type="RefSeq" id="WP_009138549.1">
    <property type="nucleotide sequence ID" value="NZ_JH815198.1"/>
</dbReference>